<reference evidence="1" key="1">
    <citation type="submission" date="2018-05" db="EMBL/GenBank/DDBJ databases">
        <authorList>
            <person name="Lanie J.A."/>
            <person name="Ng W.-L."/>
            <person name="Kazmierczak K.M."/>
            <person name="Andrzejewski T.M."/>
            <person name="Davidsen T.M."/>
            <person name="Wayne K.J."/>
            <person name="Tettelin H."/>
            <person name="Glass J.I."/>
            <person name="Rusch D."/>
            <person name="Podicherti R."/>
            <person name="Tsui H.-C.T."/>
            <person name="Winkler M.E."/>
        </authorList>
    </citation>
    <scope>NUCLEOTIDE SEQUENCE</scope>
</reference>
<name>A0A382LIX1_9ZZZZ</name>
<feature type="non-terminal residue" evidence="1">
    <location>
        <position position="327"/>
    </location>
</feature>
<accession>A0A382LIX1</accession>
<proteinExistence type="predicted"/>
<gene>
    <name evidence="1" type="ORF">METZ01_LOCUS287886</name>
</gene>
<dbReference type="EMBL" id="UINC01086503">
    <property type="protein sequence ID" value="SVC35032.1"/>
    <property type="molecule type" value="Genomic_DNA"/>
</dbReference>
<sequence>MPTRFWLSLSLSVLVTAPAADAQSVQSVLQSTATAMGMENLTSIRYSGTGWQGRVGQNVSPDQDWPRVDLTSYTRTIDFDTMSSKEEYVRAQGNTGEVTNLVSGDYAWTLDAQGQPVPQPEAAELRRLEILLTPWGFIKGAMAPGANPSMVTRNEYGGRSTVVSFVAFGKYRINGTINPQGLLERVQTWVPNPVVGDMYYENVYTLYREVGGVQIPRFHQHQDYDDGAHIPNVSGGDHAFGLETVSELQANAPATLSVPGNVMAARIPTIRVESQRLGDGVWLIAGGSHHSVAVEFADYVTIIEAPLNEERSLAVIDEVNRLIPRKP</sequence>
<protein>
    <submittedName>
        <fullName evidence="1">Uncharacterized protein</fullName>
    </submittedName>
</protein>
<organism evidence="1">
    <name type="scientific">marine metagenome</name>
    <dbReference type="NCBI Taxonomy" id="408172"/>
    <lineage>
        <taxon>unclassified sequences</taxon>
        <taxon>metagenomes</taxon>
        <taxon>ecological metagenomes</taxon>
    </lineage>
</organism>
<evidence type="ECO:0000313" key="1">
    <source>
        <dbReference type="EMBL" id="SVC35032.1"/>
    </source>
</evidence>
<dbReference type="AlphaFoldDB" id="A0A382LIX1"/>